<feature type="domain" description="RNase III" evidence="17">
    <location>
        <begin position="18"/>
        <end position="141"/>
    </location>
</feature>
<dbReference type="InterPro" id="IPR011907">
    <property type="entry name" value="RNase_III"/>
</dbReference>
<keyword evidence="5 15" id="KW-0963">Cytoplasm</keyword>
<dbReference type="AlphaFoldDB" id="A0AAW8XIP2"/>
<evidence type="ECO:0000256" key="7">
    <source>
        <dbReference type="ARBA" id="ARBA00022664"/>
    </source>
</evidence>
<dbReference type="HAMAP" id="MF_00104">
    <property type="entry name" value="RNase_III"/>
    <property type="match status" value="1"/>
</dbReference>
<evidence type="ECO:0000256" key="9">
    <source>
        <dbReference type="ARBA" id="ARBA00022722"/>
    </source>
</evidence>
<dbReference type="SMART" id="SM00358">
    <property type="entry name" value="DSRM"/>
    <property type="match status" value="1"/>
</dbReference>
<comment type="subcellular location">
    <subcellularLocation>
        <location evidence="2 15">Cytoplasm</location>
    </subcellularLocation>
</comment>
<dbReference type="SMART" id="SM00535">
    <property type="entry name" value="RIBOc"/>
    <property type="match status" value="1"/>
</dbReference>
<comment type="cofactor">
    <cofactor evidence="15">
        <name>Mg(2+)</name>
        <dbReference type="ChEBI" id="CHEBI:18420"/>
    </cofactor>
</comment>
<evidence type="ECO:0000256" key="12">
    <source>
        <dbReference type="ARBA" id="ARBA00022801"/>
    </source>
</evidence>
<evidence type="ECO:0000256" key="4">
    <source>
        <dbReference type="ARBA" id="ARBA00011738"/>
    </source>
</evidence>
<evidence type="ECO:0000256" key="11">
    <source>
        <dbReference type="ARBA" id="ARBA00022759"/>
    </source>
</evidence>
<dbReference type="Pfam" id="PF14622">
    <property type="entry name" value="Ribonucleas_3_3"/>
    <property type="match status" value="1"/>
</dbReference>
<organism evidence="18 19">
    <name type="scientific">Helicobacter pylori</name>
    <name type="common">Campylobacter pylori</name>
    <dbReference type="NCBI Taxonomy" id="210"/>
    <lineage>
        <taxon>Bacteria</taxon>
        <taxon>Pseudomonadati</taxon>
        <taxon>Campylobacterota</taxon>
        <taxon>Epsilonproteobacteria</taxon>
        <taxon>Campylobacterales</taxon>
        <taxon>Helicobacteraceae</taxon>
        <taxon>Helicobacter</taxon>
    </lineage>
</organism>
<feature type="active site" evidence="15">
    <location>
        <position position="130"/>
    </location>
</feature>
<keyword evidence="10 15" id="KW-0479">Metal-binding</keyword>
<name>A0AAW8XIP2_HELPX</name>
<evidence type="ECO:0000256" key="5">
    <source>
        <dbReference type="ARBA" id="ARBA00022490"/>
    </source>
</evidence>
<dbReference type="CDD" id="cd10845">
    <property type="entry name" value="DSRM_RNAse_III_family"/>
    <property type="match status" value="1"/>
</dbReference>
<dbReference type="EC" id="3.1.26.3" evidence="15"/>
<dbReference type="PROSITE" id="PS50142">
    <property type="entry name" value="RNASE_3_2"/>
    <property type="match status" value="1"/>
</dbReference>
<dbReference type="PROSITE" id="PS50137">
    <property type="entry name" value="DS_RBD"/>
    <property type="match status" value="1"/>
</dbReference>
<keyword evidence="6 15" id="KW-0698">rRNA processing</keyword>
<dbReference type="NCBIfam" id="TIGR02191">
    <property type="entry name" value="RNaseIII"/>
    <property type="match status" value="1"/>
</dbReference>
<dbReference type="SUPFAM" id="SSF54768">
    <property type="entry name" value="dsRNA-binding domain-like"/>
    <property type="match status" value="1"/>
</dbReference>
<evidence type="ECO:0000313" key="18">
    <source>
        <dbReference type="EMBL" id="MDU9790302.1"/>
    </source>
</evidence>
<evidence type="ECO:0000256" key="6">
    <source>
        <dbReference type="ARBA" id="ARBA00022552"/>
    </source>
</evidence>
<feature type="binding site" evidence="15">
    <location>
        <position position="127"/>
    </location>
    <ligand>
        <name>Mg(2+)</name>
        <dbReference type="ChEBI" id="CHEBI:18420"/>
    </ligand>
</feature>
<feature type="active site" evidence="15">
    <location>
        <position position="58"/>
    </location>
</feature>
<keyword evidence="13 15" id="KW-0460">Magnesium</keyword>
<keyword evidence="9 15" id="KW-0540">Nuclease</keyword>
<dbReference type="Gene3D" id="1.10.1520.10">
    <property type="entry name" value="Ribonuclease III domain"/>
    <property type="match status" value="1"/>
</dbReference>
<dbReference type="GO" id="GO:0008033">
    <property type="term" value="P:tRNA processing"/>
    <property type="evidence" value="ECO:0007669"/>
    <property type="project" value="UniProtKB-KW"/>
</dbReference>
<dbReference type="EMBL" id="JAVKQK010000016">
    <property type="protein sequence ID" value="MDU9790302.1"/>
    <property type="molecule type" value="Genomic_DNA"/>
</dbReference>
<keyword evidence="14 15" id="KW-0694">RNA-binding</keyword>
<evidence type="ECO:0000256" key="13">
    <source>
        <dbReference type="ARBA" id="ARBA00022842"/>
    </source>
</evidence>
<keyword evidence="12 15" id="KW-0378">Hydrolase</keyword>
<dbReference type="FunFam" id="1.10.1520.10:FF:000001">
    <property type="entry name" value="Ribonuclease 3"/>
    <property type="match status" value="1"/>
</dbReference>
<comment type="function">
    <text evidence="15">Digests double-stranded RNA. Involved in the processing of primary rRNA transcript to yield the immediate precursors to the large and small rRNAs (23S and 16S). Processes some mRNAs, and tRNAs when they are encoded in the rRNA operon. Processes pre-crRNA and tracrRNA of type II CRISPR loci if present in the organism.</text>
</comment>
<evidence type="ECO:0000259" key="17">
    <source>
        <dbReference type="PROSITE" id="PS50142"/>
    </source>
</evidence>
<dbReference type="Pfam" id="PF00035">
    <property type="entry name" value="dsrm"/>
    <property type="match status" value="1"/>
</dbReference>
<dbReference type="InterPro" id="IPR036389">
    <property type="entry name" value="RNase_III_sf"/>
</dbReference>
<dbReference type="GO" id="GO:0006397">
    <property type="term" value="P:mRNA processing"/>
    <property type="evidence" value="ECO:0007669"/>
    <property type="project" value="UniProtKB-UniRule"/>
</dbReference>
<evidence type="ECO:0000256" key="8">
    <source>
        <dbReference type="ARBA" id="ARBA00022694"/>
    </source>
</evidence>
<dbReference type="RefSeq" id="WP_316470265.1">
    <property type="nucleotide sequence ID" value="NZ_JAVKQK010000016.1"/>
</dbReference>
<dbReference type="GO" id="GO:0019843">
    <property type="term" value="F:rRNA binding"/>
    <property type="evidence" value="ECO:0007669"/>
    <property type="project" value="UniProtKB-KW"/>
</dbReference>
<dbReference type="PANTHER" id="PTHR11207">
    <property type="entry name" value="RIBONUCLEASE III"/>
    <property type="match status" value="1"/>
</dbReference>
<protein>
    <recommendedName>
        <fullName evidence="15">Ribonuclease 3</fullName>
        <ecNumber evidence="15">3.1.26.3</ecNumber>
    </recommendedName>
    <alternativeName>
        <fullName evidence="15">Ribonuclease III</fullName>
        <shortName evidence="15">RNase III</shortName>
    </alternativeName>
</protein>
<dbReference type="Proteomes" id="UP001262343">
    <property type="component" value="Unassembled WGS sequence"/>
</dbReference>
<feature type="domain" description="DRBM" evidence="16">
    <location>
        <begin position="168"/>
        <end position="237"/>
    </location>
</feature>
<reference evidence="18" key="1">
    <citation type="submission" date="2023-08" db="EMBL/GenBank/DDBJ databases">
        <title>First insite into the whole-genome sequence variations in clarithromycin resistant Helicobacter pylori clinical isolates in Russia.</title>
        <authorList>
            <person name="Starkova D.A."/>
            <person name="Svarval A.V."/>
            <person name="Polev D.E."/>
            <person name="Saitova A.T."/>
            <person name="Gladyshev N.S."/>
            <person name="Egorova S.A."/>
        </authorList>
    </citation>
    <scope>NUCLEOTIDE SEQUENCE</scope>
    <source>
        <strain evidence="18">HP96</strain>
    </source>
</reference>
<keyword evidence="11 15" id="KW-0255">Endonuclease</keyword>
<comment type="subunit">
    <text evidence="4 15">Homodimer.</text>
</comment>
<keyword evidence="7 15" id="KW-0507">mRNA processing</keyword>
<feature type="binding site" evidence="15">
    <location>
        <position position="54"/>
    </location>
    <ligand>
        <name>Mg(2+)</name>
        <dbReference type="ChEBI" id="CHEBI:18420"/>
    </ligand>
</feature>
<dbReference type="PANTHER" id="PTHR11207:SF0">
    <property type="entry name" value="RIBONUCLEASE 3"/>
    <property type="match status" value="1"/>
</dbReference>
<dbReference type="InterPro" id="IPR000999">
    <property type="entry name" value="RNase_III_dom"/>
</dbReference>
<dbReference type="Gene3D" id="3.30.160.20">
    <property type="match status" value="1"/>
</dbReference>
<dbReference type="GO" id="GO:0003725">
    <property type="term" value="F:double-stranded RNA binding"/>
    <property type="evidence" value="ECO:0007669"/>
    <property type="project" value="TreeGrafter"/>
</dbReference>
<keyword evidence="15" id="KW-0699">rRNA-binding</keyword>
<proteinExistence type="inferred from homology"/>
<dbReference type="GO" id="GO:0042802">
    <property type="term" value="F:identical protein binding"/>
    <property type="evidence" value="ECO:0007669"/>
    <property type="project" value="UniProtKB-ARBA"/>
</dbReference>
<evidence type="ECO:0000256" key="1">
    <source>
        <dbReference type="ARBA" id="ARBA00000109"/>
    </source>
</evidence>
<evidence type="ECO:0000256" key="15">
    <source>
        <dbReference type="HAMAP-Rule" id="MF_00104"/>
    </source>
</evidence>
<keyword evidence="8 15" id="KW-0819">tRNA processing</keyword>
<dbReference type="FunFam" id="3.30.160.20:FF:000003">
    <property type="entry name" value="Ribonuclease 3"/>
    <property type="match status" value="1"/>
</dbReference>
<comment type="similarity">
    <text evidence="3">Belongs to the ribonuclease III family.</text>
</comment>
<evidence type="ECO:0000256" key="14">
    <source>
        <dbReference type="ARBA" id="ARBA00022884"/>
    </source>
</evidence>
<sequence length="239" mass="27247">MKNKRSQNSPYITPNSSYATLEKALGYSFKDKRLLEQALTHKSCKLALNNERLEFLGDAVLGLVIGELLYHKFYQYDEGKLSKLRASIVSAHGFTKLAKAIALQDYLRVSSSEEISKGREKPSILSSAFEALMAGVYLEAGLAKVRKIIQNLLNRAYKRLDLEHLFMDYKTALQELTQAQFCVIPTYQLLQEKGPDHHKEFEMALYIQDKMYVTAKGKSKKEAEQQCAYHALQKLKEAK</sequence>
<feature type="binding site" evidence="15">
    <location>
        <position position="130"/>
    </location>
    <ligand>
        <name>Mg(2+)</name>
        <dbReference type="ChEBI" id="CHEBI:18420"/>
    </ligand>
</feature>
<accession>A0AAW8XIP2</accession>
<evidence type="ECO:0000259" key="16">
    <source>
        <dbReference type="PROSITE" id="PS50137"/>
    </source>
</evidence>
<comment type="caution">
    <text evidence="18">The sequence shown here is derived from an EMBL/GenBank/DDBJ whole genome shotgun (WGS) entry which is preliminary data.</text>
</comment>
<dbReference type="GO" id="GO:0046872">
    <property type="term" value="F:metal ion binding"/>
    <property type="evidence" value="ECO:0007669"/>
    <property type="project" value="UniProtKB-KW"/>
</dbReference>
<dbReference type="GO" id="GO:0010468">
    <property type="term" value="P:regulation of gene expression"/>
    <property type="evidence" value="ECO:0007669"/>
    <property type="project" value="TreeGrafter"/>
</dbReference>
<gene>
    <name evidence="15 18" type="primary">rnc</name>
    <name evidence="18" type="ORF">RGC53_05690</name>
</gene>
<evidence type="ECO:0000313" key="19">
    <source>
        <dbReference type="Proteomes" id="UP001262343"/>
    </source>
</evidence>
<dbReference type="GO" id="GO:0005737">
    <property type="term" value="C:cytoplasm"/>
    <property type="evidence" value="ECO:0007669"/>
    <property type="project" value="UniProtKB-SubCell"/>
</dbReference>
<evidence type="ECO:0000256" key="3">
    <source>
        <dbReference type="ARBA" id="ARBA00010183"/>
    </source>
</evidence>
<dbReference type="PROSITE" id="PS00517">
    <property type="entry name" value="RNASE_3_1"/>
    <property type="match status" value="1"/>
</dbReference>
<dbReference type="GO" id="GO:0006364">
    <property type="term" value="P:rRNA processing"/>
    <property type="evidence" value="ECO:0007669"/>
    <property type="project" value="UniProtKB-UniRule"/>
</dbReference>
<evidence type="ECO:0000256" key="2">
    <source>
        <dbReference type="ARBA" id="ARBA00004496"/>
    </source>
</evidence>
<dbReference type="GO" id="GO:0004525">
    <property type="term" value="F:ribonuclease III activity"/>
    <property type="evidence" value="ECO:0007669"/>
    <property type="project" value="UniProtKB-UniRule"/>
</dbReference>
<evidence type="ECO:0000256" key="10">
    <source>
        <dbReference type="ARBA" id="ARBA00022723"/>
    </source>
</evidence>
<dbReference type="CDD" id="cd00593">
    <property type="entry name" value="RIBOc"/>
    <property type="match status" value="1"/>
</dbReference>
<dbReference type="InterPro" id="IPR014720">
    <property type="entry name" value="dsRBD_dom"/>
</dbReference>
<comment type="catalytic activity">
    <reaction evidence="1 15">
        <text>Endonucleolytic cleavage to 5'-phosphomonoester.</text>
        <dbReference type="EC" id="3.1.26.3"/>
    </reaction>
</comment>
<dbReference type="SUPFAM" id="SSF69065">
    <property type="entry name" value="RNase III domain-like"/>
    <property type="match status" value="1"/>
</dbReference>